<dbReference type="RefSeq" id="WP_135328321.1">
    <property type="nucleotide sequence ID" value="NZ_SRJC01000005.1"/>
</dbReference>
<evidence type="ECO:0000259" key="9">
    <source>
        <dbReference type="PROSITE" id="PS50111"/>
    </source>
</evidence>
<evidence type="ECO:0000259" key="10">
    <source>
        <dbReference type="PROSITE" id="PS50885"/>
    </source>
</evidence>
<comment type="caution">
    <text evidence="11">The sequence shown here is derived from an EMBL/GenBank/DDBJ whole genome shotgun (WGS) entry which is preliminary data.</text>
</comment>
<evidence type="ECO:0000256" key="8">
    <source>
        <dbReference type="SAM" id="Phobius"/>
    </source>
</evidence>
<evidence type="ECO:0000256" key="7">
    <source>
        <dbReference type="SAM" id="Coils"/>
    </source>
</evidence>
<keyword evidence="12" id="KW-1185">Reference proteome</keyword>
<evidence type="ECO:0000256" key="4">
    <source>
        <dbReference type="ARBA" id="ARBA00023224"/>
    </source>
</evidence>
<keyword evidence="8" id="KW-0812">Transmembrane</keyword>
<accession>A0A4Z0GV61</accession>
<dbReference type="Gene3D" id="1.10.287.950">
    <property type="entry name" value="Methyl-accepting chemotaxis protein"/>
    <property type="match status" value="1"/>
</dbReference>
<comment type="subcellular location">
    <subcellularLocation>
        <location evidence="1">Cell membrane</location>
    </subcellularLocation>
</comment>
<dbReference type="PANTHER" id="PTHR32089:SF112">
    <property type="entry name" value="LYSOZYME-LIKE PROTEIN-RELATED"/>
    <property type="match status" value="1"/>
</dbReference>
<comment type="similarity">
    <text evidence="5">Belongs to the methyl-accepting chemotaxis (MCP) protein family.</text>
</comment>
<evidence type="ECO:0000256" key="3">
    <source>
        <dbReference type="ARBA" id="ARBA00023136"/>
    </source>
</evidence>
<gene>
    <name evidence="11" type="ORF">E4663_15775</name>
</gene>
<evidence type="ECO:0000256" key="1">
    <source>
        <dbReference type="ARBA" id="ARBA00004236"/>
    </source>
</evidence>
<keyword evidence="4 6" id="KW-0807">Transducer</keyword>
<dbReference type="PANTHER" id="PTHR32089">
    <property type="entry name" value="METHYL-ACCEPTING CHEMOTAXIS PROTEIN MCPB"/>
    <property type="match status" value="1"/>
</dbReference>
<dbReference type="SMART" id="SM00304">
    <property type="entry name" value="HAMP"/>
    <property type="match status" value="1"/>
</dbReference>
<dbReference type="SUPFAM" id="SSF58104">
    <property type="entry name" value="Methyl-accepting chemotaxis protein (MCP) signaling domain"/>
    <property type="match status" value="1"/>
</dbReference>
<dbReference type="GO" id="GO:0005886">
    <property type="term" value="C:plasma membrane"/>
    <property type="evidence" value="ECO:0007669"/>
    <property type="project" value="UniProtKB-SubCell"/>
</dbReference>
<dbReference type="Gene3D" id="6.10.340.10">
    <property type="match status" value="1"/>
</dbReference>
<protein>
    <submittedName>
        <fullName evidence="11">HAMP domain-containing protein</fullName>
    </submittedName>
</protein>
<dbReference type="InterPro" id="IPR003660">
    <property type="entry name" value="HAMP_dom"/>
</dbReference>
<dbReference type="SMART" id="SM00283">
    <property type="entry name" value="MA"/>
    <property type="match status" value="1"/>
</dbReference>
<dbReference type="EMBL" id="SRJC01000005">
    <property type="protein sequence ID" value="TGB01613.1"/>
    <property type="molecule type" value="Genomic_DNA"/>
</dbReference>
<dbReference type="Pfam" id="PF00015">
    <property type="entry name" value="MCPsignal"/>
    <property type="match status" value="1"/>
</dbReference>
<dbReference type="PROSITE" id="PS50111">
    <property type="entry name" value="CHEMOTAXIS_TRANSDUC_2"/>
    <property type="match status" value="1"/>
</dbReference>
<keyword evidence="3 8" id="KW-0472">Membrane</keyword>
<reference evidence="11 12" key="1">
    <citation type="journal article" date="2003" name="Int. J. Syst. Evol. Microbiol.">
        <title>Halobacillus salinus sp. nov., isolated from a salt lake on the coast of the East Sea in Korea.</title>
        <authorList>
            <person name="Yoon J.H."/>
            <person name="Kang K.H."/>
            <person name="Park Y.H."/>
        </authorList>
    </citation>
    <scope>NUCLEOTIDE SEQUENCE [LARGE SCALE GENOMIC DNA]</scope>
    <source>
        <strain evidence="11 12">HSL-3</strain>
    </source>
</reference>
<feature type="transmembrane region" description="Helical" evidence="8">
    <location>
        <begin position="12"/>
        <end position="33"/>
    </location>
</feature>
<feature type="domain" description="Methyl-accepting transducer" evidence="9">
    <location>
        <begin position="143"/>
        <end position="379"/>
    </location>
</feature>
<proteinExistence type="inferred from homology"/>
<organism evidence="11 12">
    <name type="scientific">Halobacillus salinus</name>
    <dbReference type="NCBI Taxonomy" id="192814"/>
    <lineage>
        <taxon>Bacteria</taxon>
        <taxon>Bacillati</taxon>
        <taxon>Bacillota</taxon>
        <taxon>Bacilli</taxon>
        <taxon>Bacillales</taxon>
        <taxon>Bacillaceae</taxon>
        <taxon>Halobacillus</taxon>
    </lineage>
</organism>
<sequence>MSRKYKSSLRLKLVLFITGLAIITYSFTALFIYGLQGYVETYWQISQESFTVITLLLGVIWSGILAYFISGFITRPLNRLEKAATAAAKGRLTERVEVRKSDDEIRSLSIAFNKMIDNLGSVVGNIDKHFEETHQTVVKMKASADKATDQARMISHTTQEISKGAETSAAAVQHNAESVEEATHLAEQVQLKASSSRDKSEQMLVVLKQSEEVVRHLVQGIQRVADDQQESLQDVERLNKNAQEVEKIIGLVGDISEQTNLLALNASIEAARAGEHGKGFAVVADEVRKLADESASSVQKIASLIETIQHDVQQVVRQMTQQMNNSKKEAEKGQATTDAIKQMDTSVKEVVSTIQDISEMVEQQLTSIRESSRQSQEVAAVAEETSAGAQEVSASIDDQTNLIENVDALANALERQASSLKEQILQFQLTAHQETGTMKAK</sequence>
<dbReference type="GO" id="GO:0007165">
    <property type="term" value="P:signal transduction"/>
    <property type="evidence" value="ECO:0007669"/>
    <property type="project" value="UniProtKB-KW"/>
</dbReference>
<keyword evidence="7" id="KW-0175">Coiled coil</keyword>
<dbReference type="CDD" id="cd06225">
    <property type="entry name" value="HAMP"/>
    <property type="match status" value="1"/>
</dbReference>
<evidence type="ECO:0000256" key="2">
    <source>
        <dbReference type="ARBA" id="ARBA00022475"/>
    </source>
</evidence>
<dbReference type="AlphaFoldDB" id="A0A4Z0GV61"/>
<evidence type="ECO:0000313" key="12">
    <source>
        <dbReference type="Proteomes" id="UP000297982"/>
    </source>
</evidence>
<dbReference type="InterPro" id="IPR004089">
    <property type="entry name" value="MCPsignal_dom"/>
</dbReference>
<dbReference type="Proteomes" id="UP000297982">
    <property type="component" value="Unassembled WGS sequence"/>
</dbReference>
<keyword evidence="8" id="KW-1133">Transmembrane helix</keyword>
<evidence type="ECO:0000313" key="11">
    <source>
        <dbReference type="EMBL" id="TGB01613.1"/>
    </source>
</evidence>
<dbReference type="STRING" id="192814.GCA_900166575_03082"/>
<evidence type="ECO:0000256" key="6">
    <source>
        <dbReference type="PROSITE-ProRule" id="PRU00284"/>
    </source>
</evidence>
<dbReference type="Pfam" id="PF00672">
    <property type="entry name" value="HAMP"/>
    <property type="match status" value="1"/>
</dbReference>
<keyword evidence="2" id="KW-1003">Cell membrane</keyword>
<feature type="coiled-coil region" evidence="7">
    <location>
        <begin position="396"/>
        <end position="430"/>
    </location>
</feature>
<feature type="transmembrane region" description="Helical" evidence="8">
    <location>
        <begin position="53"/>
        <end position="73"/>
    </location>
</feature>
<name>A0A4Z0GV61_9BACI</name>
<dbReference type="PROSITE" id="PS50885">
    <property type="entry name" value="HAMP"/>
    <property type="match status" value="1"/>
</dbReference>
<feature type="domain" description="HAMP" evidence="10">
    <location>
        <begin position="71"/>
        <end position="124"/>
    </location>
</feature>
<evidence type="ECO:0000256" key="5">
    <source>
        <dbReference type="ARBA" id="ARBA00029447"/>
    </source>
</evidence>